<dbReference type="Proteomes" id="UP000005926">
    <property type="component" value="Unassembled WGS sequence"/>
</dbReference>
<dbReference type="GO" id="GO:0006508">
    <property type="term" value="P:proteolysis"/>
    <property type="evidence" value="ECO:0007669"/>
    <property type="project" value="UniProtKB-KW"/>
</dbReference>
<feature type="transmembrane region" description="Helical" evidence="9">
    <location>
        <begin position="135"/>
        <end position="156"/>
    </location>
</feature>
<dbReference type="UniPathway" id="UPA00665"/>
<evidence type="ECO:0000256" key="4">
    <source>
        <dbReference type="ARBA" id="ARBA00022692"/>
    </source>
</evidence>
<accession>C8NEP7</accession>
<comment type="catalytic activity">
    <reaction evidence="9 10">
        <text>Release of signal peptides from bacterial membrane prolipoproteins. Hydrolyzes -Xaa-Yaa-Zaa-|-(S,diacylglyceryl)Cys-, in which Xaa is hydrophobic (preferably Leu), and Yaa (Ala or Ser) and Zaa (Gly or Ala) have small, neutral side chains.</text>
        <dbReference type="EC" id="3.4.23.36"/>
    </reaction>
</comment>
<dbReference type="AlphaFoldDB" id="C8NEP7"/>
<keyword evidence="3 9" id="KW-0645">Protease</keyword>
<dbReference type="EMBL" id="ACKZ01000009">
    <property type="protein sequence ID" value="EEW37879.1"/>
    <property type="molecule type" value="Genomic_DNA"/>
</dbReference>
<organism evidence="12 13">
    <name type="scientific">Granulicatella adiacens ATCC 49175</name>
    <dbReference type="NCBI Taxonomy" id="638301"/>
    <lineage>
        <taxon>Bacteria</taxon>
        <taxon>Bacillati</taxon>
        <taxon>Bacillota</taxon>
        <taxon>Bacilli</taxon>
        <taxon>Lactobacillales</taxon>
        <taxon>Carnobacteriaceae</taxon>
        <taxon>Granulicatella</taxon>
    </lineage>
</organism>
<evidence type="ECO:0000313" key="12">
    <source>
        <dbReference type="EMBL" id="EEW37879.1"/>
    </source>
</evidence>
<dbReference type="PRINTS" id="PR00781">
    <property type="entry name" value="LIPOSIGPTASE"/>
</dbReference>
<keyword evidence="5 9" id="KW-0064">Aspartyl protease</keyword>
<keyword evidence="6 9" id="KW-0378">Hydrolase</keyword>
<keyword evidence="13" id="KW-1185">Reference proteome</keyword>
<gene>
    <name evidence="9 12" type="primary">lspA</name>
    <name evidence="12" type="ORF">HMPREF0444_0392</name>
</gene>
<keyword evidence="7 9" id="KW-1133">Transmembrane helix</keyword>
<dbReference type="GO" id="GO:0004190">
    <property type="term" value="F:aspartic-type endopeptidase activity"/>
    <property type="evidence" value="ECO:0007669"/>
    <property type="project" value="UniProtKB-UniRule"/>
</dbReference>
<feature type="active site" evidence="9">
    <location>
        <position position="141"/>
    </location>
</feature>
<keyword evidence="8 9" id="KW-0472">Membrane</keyword>
<name>C8NEP7_9LACT</name>
<evidence type="ECO:0000256" key="11">
    <source>
        <dbReference type="RuleBase" id="RU004181"/>
    </source>
</evidence>
<feature type="transmembrane region" description="Helical" evidence="9">
    <location>
        <begin position="97"/>
        <end position="115"/>
    </location>
</feature>
<dbReference type="Pfam" id="PF01252">
    <property type="entry name" value="Peptidase_A8"/>
    <property type="match status" value="1"/>
</dbReference>
<evidence type="ECO:0000313" key="13">
    <source>
        <dbReference type="Proteomes" id="UP000005926"/>
    </source>
</evidence>
<dbReference type="HAMAP" id="MF_00161">
    <property type="entry name" value="LspA"/>
    <property type="match status" value="1"/>
</dbReference>
<dbReference type="InterPro" id="IPR001872">
    <property type="entry name" value="Peptidase_A8"/>
</dbReference>
<dbReference type="STRING" id="638301.HMPREF0444_0392"/>
<sequence length="162" mass="18818">MYNTIIEKKWRVDMFLYLILSAVLIIADQLVKLWIVNNFNLHDGMQFINGIVSLLYVRNTGAAWGMFEGKMVFFYAITAVAVGTLLYLMFKEKGKSKWLLTAYSFILAGAVGNFIDRIRLGYVVDMFKFEFIDFPIFNVADICLTFGVIFLFYYVIFKEQSK</sequence>
<comment type="function">
    <text evidence="9 10">This protein specifically catalyzes the removal of signal peptides from prolipoproteins.</text>
</comment>
<evidence type="ECO:0000256" key="1">
    <source>
        <dbReference type="ARBA" id="ARBA00006139"/>
    </source>
</evidence>
<dbReference type="NCBIfam" id="TIGR00077">
    <property type="entry name" value="lspA"/>
    <property type="match status" value="1"/>
</dbReference>
<evidence type="ECO:0000256" key="5">
    <source>
        <dbReference type="ARBA" id="ARBA00022750"/>
    </source>
</evidence>
<dbReference type="HOGENOM" id="CLU_083252_3_3_9"/>
<evidence type="ECO:0000256" key="10">
    <source>
        <dbReference type="RuleBase" id="RU000594"/>
    </source>
</evidence>
<dbReference type="PANTHER" id="PTHR33695:SF1">
    <property type="entry name" value="LIPOPROTEIN SIGNAL PEPTIDASE"/>
    <property type="match status" value="1"/>
</dbReference>
<feature type="transmembrane region" description="Helical" evidence="9">
    <location>
        <begin position="72"/>
        <end position="90"/>
    </location>
</feature>
<dbReference type="PROSITE" id="PS00855">
    <property type="entry name" value="SPASE_II"/>
    <property type="match status" value="1"/>
</dbReference>
<dbReference type="EC" id="3.4.23.36" evidence="9"/>
<dbReference type="PANTHER" id="PTHR33695">
    <property type="entry name" value="LIPOPROTEIN SIGNAL PEPTIDASE"/>
    <property type="match status" value="1"/>
</dbReference>
<comment type="similarity">
    <text evidence="1 9 11">Belongs to the peptidase A8 family.</text>
</comment>
<comment type="pathway">
    <text evidence="9">Protein modification; lipoprotein biosynthesis (signal peptide cleavage).</text>
</comment>
<reference evidence="12 13" key="1">
    <citation type="submission" date="2009-08" db="EMBL/GenBank/DDBJ databases">
        <authorList>
            <person name="Muzny D."/>
            <person name="Qin X."/>
            <person name="Deng J."/>
            <person name="Jiang H."/>
            <person name="Liu Y."/>
            <person name="Qu J."/>
            <person name="Song X.-Z."/>
            <person name="Zhang L."/>
            <person name="Thornton R."/>
            <person name="Coyle M."/>
            <person name="Francisco L."/>
            <person name="Jackson L."/>
            <person name="Javaid M."/>
            <person name="Korchina V."/>
            <person name="Kovar C."/>
            <person name="Mata R."/>
            <person name="Mathew T."/>
            <person name="Ngo R."/>
            <person name="Nguyen L."/>
            <person name="Nguyen N."/>
            <person name="Okwuonu G."/>
            <person name="Ongeri F."/>
            <person name="Pham C."/>
            <person name="Simmons D."/>
            <person name="Wilczek-Boney K."/>
            <person name="Hale W."/>
            <person name="Jakkamsetti A."/>
            <person name="Pham P."/>
            <person name="Ruth R."/>
            <person name="San Lucas F."/>
            <person name="Warren J."/>
            <person name="Zhang J."/>
            <person name="Zhao Z."/>
            <person name="Zhou C."/>
            <person name="Zhu D."/>
            <person name="Lee S."/>
            <person name="Bess C."/>
            <person name="Blankenburg K."/>
            <person name="Forbes L."/>
            <person name="Fu Q."/>
            <person name="Gubbala S."/>
            <person name="Hirani K."/>
            <person name="Jayaseelan J.C."/>
            <person name="Lara F."/>
            <person name="Munidasa M."/>
            <person name="Palculict T."/>
            <person name="Patil S."/>
            <person name="Pu L.-L."/>
            <person name="Saada N."/>
            <person name="Tang L."/>
            <person name="Weissenberger G."/>
            <person name="Zhu Y."/>
            <person name="Hemphill L."/>
            <person name="Shang Y."/>
            <person name="Youmans B."/>
            <person name="Ayvaz T."/>
            <person name="Ross M."/>
            <person name="Santibanez J."/>
            <person name="Aqrawi P."/>
            <person name="Gross S."/>
            <person name="Joshi V."/>
            <person name="Fowler G."/>
            <person name="Nazareth L."/>
            <person name="Reid J."/>
            <person name="Worley K."/>
            <person name="Petrosino J."/>
            <person name="Highlander S."/>
            <person name="Gibbs R."/>
        </authorList>
    </citation>
    <scope>NUCLEOTIDE SEQUENCE [LARGE SCALE GENOMIC DNA]</scope>
    <source>
        <strain evidence="12 13">ATCC 49175</strain>
    </source>
</reference>
<evidence type="ECO:0000256" key="6">
    <source>
        <dbReference type="ARBA" id="ARBA00022801"/>
    </source>
</evidence>
<keyword evidence="4 9" id="KW-0812">Transmembrane</keyword>
<comment type="subcellular location">
    <subcellularLocation>
        <location evidence="9">Cell membrane</location>
        <topology evidence="9">Multi-pass membrane protein</topology>
    </subcellularLocation>
</comment>
<comment type="caution">
    <text evidence="12">The sequence shown here is derived from an EMBL/GenBank/DDBJ whole genome shotgun (WGS) entry which is preliminary data.</text>
</comment>
<feature type="active site" evidence="9">
    <location>
        <position position="125"/>
    </location>
</feature>
<dbReference type="GO" id="GO:0005886">
    <property type="term" value="C:plasma membrane"/>
    <property type="evidence" value="ECO:0007669"/>
    <property type="project" value="UniProtKB-SubCell"/>
</dbReference>
<protein>
    <recommendedName>
        <fullName evidence="9">Lipoprotein signal peptidase</fullName>
        <ecNumber evidence="9">3.4.23.36</ecNumber>
    </recommendedName>
    <alternativeName>
        <fullName evidence="9">Prolipoprotein signal peptidase</fullName>
    </alternativeName>
    <alternativeName>
        <fullName evidence="9">Signal peptidase II</fullName>
        <shortName evidence="9">SPase II</shortName>
    </alternativeName>
</protein>
<keyword evidence="2 9" id="KW-1003">Cell membrane</keyword>
<evidence type="ECO:0000256" key="3">
    <source>
        <dbReference type="ARBA" id="ARBA00022670"/>
    </source>
</evidence>
<evidence type="ECO:0000256" key="8">
    <source>
        <dbReference type="ARBA" id="ARBA00023136"/>
    </source>
</evidence>
<proteinExistence type="inferred from homology"/>
<feature type="transmembrane region" description="Helical" evidence="9">
    <location>
        <begin position="15"/>
        <end position="35"/>
    </location>
</feature>
<evidence type="ECO:0000256" key="2">
    <source>
        <dbReference type="ARBA" id="ARBA00022475"/>
    </source>
</evidence>
<evidence type="ECO:0000256" key="7">
    <source>
        <dbReference type="ARBA" id="ARBA00022989"/>
    </source>
</evidence>
<dbReference type="eggNOG" id="COG0597">
    <property type="taxonomic scope" value="Bacteria"/>
</dbReference>
<evidence type="ECO:0000256" key="9">
    <source>
        <dbReference type="HAMAP-Rule" id="MF_00161"/>
    </source>
</evidence>